<dbReference type="SUPFAM" id="SSF48065">
    <property type="entry name" value="DBL homology domain (DH-domain)"/>
    <property type="match status" value="1"/>
</dbReference>
<feature type="region of interest" description="Disordered" evidence="3">
    <location>
        <begin position="709"/>
        <end position="800"/>
    </location>
</feature>
<proteinExistence type="predicted"/>
<gene>
    <name evidence="5" type="ORF">AAT19DRAFT_12643</name>
</gene>
<evidence type="ECO:0000256" key="3">
    <source>
        <dbReference type="SAM" id="MobiDB-lite"/>
    </source>
</evidence>
<dbReference type="InterPro" id="IPR000219">
    <property type="entry name" value="DH_dom"/>
</dbReference>
<dbReference type="GO" id="GO:0035025">
    <property type="term" value="P:positive regulation of Rho protein signal transduction"/>
    <property type="evidence" value="ECO:0007669"/>
    <property type="project" value="TreeGrafter"/>
</dbReference>
<dbReference type="PANTHER" id="PTHR46006:SF7">
    <property type="entry name" value="DH DOMAIN-CONTAINING PROTEIN"/>
    <property type="match status" value="1"/>
</dbReference>
<dbReference type="PANTHER" id="PTHR46006">
    <property type="entry name" value="RHO GUANINE NUCLEOTIDE EXCHANGE FACTOR AT 64C, ISOFORM A"/>
    <property type="match status" value="1"/>
</dbReference>
<dbReference type="InterPro" id="IPR051480">
    <property type="entry name" value="Endocytic_GEF_Adapter"/>
</dbReference>
<feature type="region of interest" description="Disordered" evidence="3">
    <location>
        <begin position="241"/>
        <end position="379"/>
    </location>
</feature>
<dbReference type="InterPro" id="IPR035899">
    <property type="entry name" value="DBL_dom_sf"/>
</dbReference>
<feature type="region of interest" description="Disordered" evidence="3">
    <location>
        <begin position="628"/>
        <end position="654"/>
    </location>
</feature>
<evidence type="ECO:0000313" key="6">
    <source>
        <dbReference type="Proteomes" id="UP000239560"/>
    </source>
</evidence>
<keyword evidence="2" id="KW-0963">Cytoplasm</keyword>
<dbReference type="GO" id="GO:0005737">
    <property type="term" value="C:cytoplasm"/>
    <property type="evidence" value="ECO:0007669"/>
    <property type="project" value="UniProtKB-SubCell"/>
</dbReference>
<accession>A0A2T0AGV6</accession>
<dbReference type="OrthoDB" id="1716625at2759"/>
<organism evidence="5 6">
    <name type="scientific">Rhodotorula toruloides</name>
    <name type="common">Yeast</name>
    <name type="synonym">Rhodosporidium toruloides</name>
    <dbReference type="NCBI Taxonomy" id="5286"/>
    <lineage>
        <taxon>Eukaryota</taxon>
        <taxon>Fungi</taxon>
        <taxon>Dikarya</taxon>
        <taxon>Basidiomycota</taxon>
        <taxon>Pucciniomycotina</taxon>
        <taxon>Microbotryomycetes</taxon>
        <taxon>Sporidiobolales</taxon>
        <taxon>Sporidiobolaceae</taxon>
        <taxon>Rhodotorula</taxon>
    </lineage>
</organism>
<feature type="region of interest" description="Disordered" evidence="3">
    <location>
        <begin position="1"/>
        <end position="112"/>
    </location>
</feature>
<reference evidence="5 6" key="1">
    <citation type="journal article" date="2018" name="Elife">
        <title>Functional genomics of lipid metabolism in the oleaginous yeast Rhodosporidium toruloides.</title>
        <authorList>
            <person name="Coradetti S.T."/>
            <person name="Pinel D."/>
            <person name="Geiselman G."/>
            <person name="Ito M."/>
            <person name="Mondo S."/>
            <person name="Reilly M.C."/>
            <person name="Cheng Y.F."/>
            <person name="Bauer S."/>
            <person name="Grigoriev I."/>
            <person name="Gladden J.M."/>
            <person name="Simmons B.A."/>
            <person name="Brem R."/>
            <person name="Arkin A.P."/>
            <person name="Skerker J.M."/>
        </authorList>
    </citation>
    <scope>NUCLEOTIDE SEQUENCE [LARGE SCALE GENOMIC DNA]</scope>
    <source>
        <strain evidence="5 6">NBRC 0880</strain>
    </source>
</reference>
<evidence type="ECO:0000256" key="1">
    <source>
        <dbReference type="ARBA" id="ARBA00004496"/>
    </source>
</evidence>
<dbReference type="PROSITE" id="PS50010">
    <property type="entry name" value="DH_2"/>
    <property type="match status" value="1"/>
</dbReference>
<dbReference type="Proteomes" id="UP000239560">
    <property type="component" value="Unassembled WGS sequence"/>
</dbReference>
<evidence type="ECO:0000256" key="2">
    <source>
        <dbReference type="ARBA" id="ARBA00022490"/>
    </source>
</evidence>
<comment type="caution">
    <text evidence="5">The sequence shown here is derived from an EMBL/GenBank/DDBJ whole genome shotgun (WGS) entry which is preliminary data.</text>
</comment>
<name>A0A2T0AGV6_RHOTO</name>
<feature type="compositionally biased region" description="Polar residues" evidence="3">
    <location>
        <begin position="754"/>
        <end position="772"/>
    </location>
</feature>
<evidence type="ECO:0000259" key="4">
    <source>
        <dbReference type="PROSITE" id="PS50010"/>
    </source>
</evidence>
<dbReference type="GO" id="GO:0005085">
    <property type="term" value="F:guanyl-nucleotide exchange factor activity"/>
    <property type="evidence" value="ECO:0007669"/>
    <property type="project" value="InterPro"/>
</dbReference>
<protein>
    <recommendedName>
        <fullName evidence="4">DH domain-containing protein</fullName>
    </recommendedName>
</protein>
<feature type="compositionally biased region" description="Basic residues" evidence="3">
    <location>
        <begin position="1"/>
        <end position="11"/>
    </location>
</feature>
<evidence type="ECO:0000313" key="5">
    <source>
        <dbReference type="EMBL" id="PRQ77225.1"/>
    </source>
</evidence>
<comment type="subcellular location">
    <subcellularLocation>
        <location evidence="1">Cytoplasm</location>
    </subcellularLocation>
</comment>
<feature type="compositionally biased region" description="Basic residues" evidence="3">
    <location>
        <begin position="638"/>
        <end position="652"/>
    </location>
</feature>
<dbReference type="EMBL" id="LCTV02000002">
    <property type="protein sequence ID" value="PRQ77225.1"/>
    <property type="molecule type" value="Genomic_DNA"/>
</dbReference>
<feature type="compositionally biased region" description="Basic and acidic residues" evidence="3">
    <location>
        <begin position="709"/>
        <end position="724"/>
    </location>
</feature>
<feature type="compositionally biased region" description="Low complexity" evidence="3">
    <location>
        <begin position="241"/>
        <end position="289"/>
    </location>
</feature>
<feature type="domain" description="DH" evidence="4">
    <location>
        <begin position="204"/>
        <end position="570"/>
    </location>
</feature>
<dbReference type="Gene3D" id="1.20.900.10">
    <property type="entry name" value="Dbl homology (DH) domain"/>
    <property type="match status" value="2"/>
</dbReference>
<sequence length="817" mass="89766">MFKFWKSKNKSPKQPAQPDKSPSPAPLDHPNRPSTPSHALHGLGLSVPPRKGTSTSSRRDFGSSTAPSFDSSRLSPEPLAAGSSGGHGDETGWNGSGGHEKSRRGSDQSAYSNVLREKSVNVLDFGRKAYPEGLKVPYGRSDRAVSPASFATTASMMHSRYPTPYGAENGGFPDNDPTQIHAPTTWSEMAHQELVANLSPRERTRQEILWEVVASEERYVAELRSLVDLYAHPLLHPLLSNSPSPHTSPNLSLSPTISSPSPQLSASPSPDLPIASRFSRSTLRLSSPTPEDENDLSEISHGPSTSGALSLSPIPSLPTGARQNASHTSLDVPGARSLADRVASFGSRTRHPLRPEPSATKLHKSASKAPPEVLQPPPLPDALKQVLEATVEMLKGHEELSARVKEQWARAFPLVRGLAAIWSDQPWFLQTYASYIVALEEALAILDTCLPSPHSPSLSSYASRFKSPKTPAEKETKRLARALMRLEEQAAAAGESSLSICLSKPLMRLSKLPLLMQALLYHTDPTTHEWEKTRAMALEVDALVRSIEDEKLEEEEREKTRDALARIDGIRDKALMAPRSARILIEEVPAPDARTRRRLSAPTARRGKNEWLIRFTDVVIRAEKTGETDIPGSFSRQKEKKGKQGKPRKNGKLRNTYRFVSVERWEPREMADLALHDLNELRRLKNEGSAPPSEDGEMTDSIAESRMSFRYDTDEPQPVRRDFTSLRSPPSAPSAKFGHRLRIGSEGPPGARSPTPNQNQHRYDSPTVSSALKAQPARPLVPAQNGVKQEPQAGRSLAHARDDSTFALYSIWSSAQE</sequence>
<feature type="compositionally biased region" description="Polar residues" evidence="3">
    <location>
        <begin position="52"/>
        <end position="74"/>
    </location>
</feature>
<dbReference type="Pfam" id="PF00621">
    <property type="entry name" value="RhoGEF"/>
    <property type="match status" value="1"/>
</dbReference>
<dbReference type="AlphaFoldDB" id="A0A2T0AGV6"/>